<dbReference type="PROSITE" id="PS51118">
    <property type="entry name" value="HTH_HXLR"/>
    <property type="match status" value="1"/>
</dbReference>
<dbReference type="InterPro" id="IPR036390">
    <property type="entry name" value="WH_DNA-bd_sf"/>
</dbReference>
<evidence type="ECO:0000313" key="6">
    <source>
        <dbReference type="Proteomes" id="UP000324678"/>
    </source>
</evidence>
<dbReference type="InterPro" id="IPR036527">
    <property type="entry name" value="SCP2_sterol-bd_dom_sf"/>
</dbReference>
<sequence>MPKEHAMPSSSRLLLQAHPRWALRFPGGESAGHRAMRCYIDFRAPHSRWDPPARFPHGAALHRRDRVVDRRSYRQACGLALALDVVGERWTLLIVRELLIAPRRFSELHQALDGIGATVLSERMQHLVRHGIAVQHVMEGDRRGRVYELTAAGEELRPAVLALAQWGLRSLSGSPEGYGEPDPTWAFLALQAMAQPALLGEGHAAWTFSIGDQAFSLRIDHGRMSAERGPTSDPDLSIEGNAHTFLAIGSGHLDVGEALRTGRISVQGSRDALRTCLVVMGFEEGLGAEEADASDALERGPNPSA</sequence>
<dbReference type="Proteomes" id="UP000324678">
    <property type="component" value="Chromosome"/>
</dbReference>
<dbReference type="Pfam" id="PF02036">
    <property type="entry name" value="SCP2"/>
    <property type="match status" value="1"/>
</dbReference>
<evidence type="ECO:0000256" key="1">
    <source>
        <dbReference type="ARBA" id="ARBA00023015"/>
    </source>
</evidence>
<dbReference type="Pfam" id="PF01638">
    <property type="entry name" value="HxlR"/>
    <property type="match status" value="1"/>
</dbReference>
<feature type="domain" description="HTH hxlR-type" evidence="4">
    <location>
        <begin position="77"/>
        <end position="175"/>
    </location>
</feature>
<dbReference type="SUPFAM" id="SSF55718">
    <property type="entry name" value="SCP-like"/>
    <property type="match status" value="1"/>
</dbReference>
<organism evidence="5 6">
    <name type="scientific">Agromyces intestinalis</name>
    <dbReference type="NCBI Taxonomy" id="2592652"/>
    <lineage>
        <taxon>Bacteria</taxon>
        <taxon>Bacillati</taxon>
        <taxon>Actinomycetota</taxon>
        <taxon>Actinomycetes</taxon>
        <taxon>Micrococcales</taxon>
        <taxon>Microbacteriaceae</taxon>
        <taxon>Agromyces</taxon>
    </lineage>
</organism>
<gene>
    <name evidence="5" type="ORF">FLP10_09570</name>
</gene>
<dbReference type="Gene3D" id="1.10.10.10">
    <property type="entry name" value="Winged helix-like DNA-binding domain superfamily/Winged helix DNA-binding domain"/>
    <property type="match status" value="1"/>
</dbReference>
<dbReference type="InterPro" id="IPR002577">
    <property type="entry name" value="HTH_HxlR"/>
</dbReference>
<dbReference type="PANTHER" id="PTHR33204:SF18">
    <property type="entry name" value="TRANSCRIPTIONAL REGULATORY PROTEIN"/>
    <property type="match status" value="1"/>
</dbReference>
<reference evidence="5 6" key="1">
    <citation type="submission" date="2019-09" db="EMBL/GenBank/DDBJ databases">
        <title>Genome sequencing of strain KACC 19306.</title>
        <authorList>
            <person name="Heo J."/>
            <person name="Kim S.-J."/>
            <person name="Kim J.-S."/>
            <person name="Hong S.-B."/>
            <person name="Kwon S.-W."/>
        </authorList>
    </citation>
    <scope>NUCLEOTIDE SEQUENCE [LARGE SCALE GENOMIC DNA]</scope>
    <source>
        <strain evidence="5 6">KACC 19306</strain>
    </source>
</reference>
<dbReference type="Gene3D" id="3.30.1050.10">
    <property type="entry name" value="SCP2 sterol-binding domain"/>
    <property type="match status" value="1"/>
</dbReference>
<keyword evidence="3" id="KW-0804">Transcription</keyword>
<evidence type="ECO:0000259" key="4">
    <source>
        <dbReference type="PROSITE" id="PS51118"/>
    </source>
</evidence>
<protein>
    <submittedName>
        <fullName evidence="5">Transcriptional regulator</fullName>
    </submittedName>
</protein>
<dbReference type="KEGG" id="ail:FLP10_09570"/>
<keyword evidence="2" id="KW-0238">DNA-binding</keyword>
<dbReference type="GO" id="GO:0003677">
    <property type="term" value="F:DNA binding"/>
    <property type="evidence" value="ECO:0007669"/>
    <property type="project" value="UniProtKB-KW"/>
</dbReference>
<dbReference type="SUPFAM" id="SSF46785">
    <property type="entry name" value="Winged helix' DNA-binding domain"/>
    <property type="match status" value="1"/>
</dbReference>
<evidence type="ECO:0000256" key="2">
    <source>
        <dbReference type="ARBA" id="ARBA00023125"/>
    </source>
</evidence>
<name>A0A5C1YEU2_9MICO</name>
<keyword evidence="6" id="KW-1185">Reference proteome</keyword>
<dbReference type="PANTHER" id="PTHR33204">
    <property type="entry name" value="TRANSCRIPTIONAL REGULATOR, MARR FAMILY"/>
    <property type="match status" value="1"/>
</dbReference>
<dbReference type="AlphaFoldDB" id="A0A5C1YEU2"/>
<evidence type="ECO:0000256" key="3">
    <source>
        <dbReference type="ARBA" id="ARBA00023163"/>
    </source>
</evidence>
<evidence type="ECO:0000313" key="5">
    <source>
        <dbReference type="EMBL" id="QEO14636.1"/>
    </source>
</evidence>
<dbReference type="EMBL" id="CP043505">
    <property type="protein sequence ID" value="QEO14636.1"/>
    <property type="molecule type" value="Genomic_DNA"/>
</dbReference>
<dbReference type="InterPro" id="IPR036388">
    <property type="entry name" value="WH-like_DNA-bd_sf"/>
</dbReference>
<dbReference type="OrthoDB" id="9792527at2"/>
<dbReference type="InterPro" id="IPR003033">
    <property type="entry name" value="SCP2_sterol-bd_dom"/>
</dbReference>
<accession>A0A5C1YEU2</accession>
<keyword evidence="1" id="KW-0805">Transcription regulation</keyword>
<proteinExistence type="predicted"/>